<accession>A0ABR2L539</accession>
<gene>
    <name evidence="3" type="ORF">M9Y10_000380</name>
</gene>
<evidence type="ECO:0000256" key="1">
    <source>
        <dbReference type="SAM" id="MobiDB-lite"/>
    </source>
</evidence>
<dbReference type="PROSITE" id="PS50011">
    <property type="entry name" value="PROTEIN_KINASE_DOM"/>
    <property type="match status" value="1"/>
</dbReference>
<reference evidence="3 4" key="1">
    <citation type="submission" date="2024-04" db="EMBL/GenBank/DDBJ databases">
        <title>Tritrichomonas musculus Genome.</title>
        <authorList>
            <person name="Alves-Ferreira E."/>
            <person name="Grigg M."/>
            <person name="Lorenzi H."/>
            <person name="Galac M."/>
        </authorList>
    </citation>
    <scope>NUCLEOTIDE SEQUENCE [LARGE SCALE GENOMIC DNA]</scope>
    <source>
        <strain evidence="3 4">EAF2021</strain>
    </source>
</reference>
<dbReference type="PANTHER" id="PTHR44329">
    <property type="entry name" value="SERINE/THREONINE-PROTEIN KINASE TNNI3K-RELATED"/>
    <property type="match status" value="1"/>
</dbReference>
<organism evidence="3 4">
    <name type="scientific">Tritrichomonas musculus</name>
    <dbReference type="NCBI Taxonomy" id="1915356"/>
    <lineage>
        <taxon>Eukaryota</taxon>
        <taxon>Metamonada</taxon>
        <taxon>Parabasalia</taxon>
        <taxon>Tritrichomonadida</taxon>
        <taxon>Tritrichomonadidae</taxon>
        <taxon>Tritrichomonas</taxon>
    </lineage>
</organism>
<protein>
    <recommendedName>
        <fullName evidence="2">Protein kinase domain-containing protein</fullName>
    </recommendedName>
</protein>
<feature type="region of interest" description="Disordered" evidence="1">
    <location>
        <begin position="447"/>
        <end position="473"/>
    </location>
</feature>
<keyword evidence="4" id="KW-1185">Reference proteome</keyword>
<dbReference type="InterPro" id="IPR000719">
    <property type="entry name" value="Prot_kinase_dom"/>
</dbReference>
<evidence type="ECO:0000259" key="2">
    <source>
        <dbReference type="PROSITE" id="PS50011"/>
    </source>
</evidence>
<dbReference type="SUPFAM" id="SSF57997">
    <property type="entry name" value="Tropomyosin"/>
    <property type="match status" value="1"/>
</dbReference>
<proteinExistence type="predicted"/>
<sequence length="1327" mass="155469">MDISHYLKDTTEFTHPERLDGGGFGDVYIYTEKNSGKQYAGKIYKKETYDDVIFFLREIHICTINYPTILQLKGWSVIDSLLIFTDFMEKGSLSRYITKNKLTPDQKQIILFGISKGLEIFHSYNVLVRDLKPENVLLDDDLHPIINDFNLSKFTFDGEIHSRLCGTKRDMAPELLDEDASFDYGPEVDVYSFGNLMYSVIVNKIFKTGFNFKQNLDKNKMFDKDEYKVFKKLINDCLKDDKNNRPTSAEISRILENNRLPGVNDTDFKKYVKYLNNYQPAKLVIKTPEKNDNWGQIYYEKGMIAKENNKPLDASNFLKIAMKLGYENSEDEYYKSLVSLGKYYEDKEQGDEAIYYYQLAVDEGNIIESCEPMIKLSEKLGYDSTLFHEYKEKLDDFMKNNCSESSTEVSTSIESTEADSIISNSAVEQIKNNDEDVSNKAQLEQSFQNKDKSNISEKVPQSNLLTNQNDKNKVQNSAAQNNKCISYFNGNFADNIFKNITYNNFNNNDNNIFNKNANNNLYNNANNNFNNTNNNFNNTNNNFNNTNNNFNYTNNNFNNTNNNFNNTNNNFNNTNNNFNNTNNNFNNTNNNFNNTNNNFNNTNNNFNYTNNNFNNTNNNFNNTNNNFNNTNNNFNNTNNNFNNTNNNFNYTNNNFNNTNNNFNNTNNNFNYTNNNFNYTNNNFNNTNNNFNNTNNNFNNTNNNFNNNDNNIFNKNANNNLYNNTNNNFNNNANINLNYNNNKEFNFTNYYNKLIDDFNGIPIIFNVTQIISLIFKVDEIREETDHTKYVIWDKNGKRSNLRVYGDLPNEQKEILKTKNKWIVSQKVNCSSIFRYHVLKVFVEDPRTEYFRFATRKELYDTGIINLNNIVFTNFQDIVKYRMVNLIMMDKNGNYMMDENGNYMMDENDIVWTNVIATVVDINRDNATVRGKLYYKLRVIDTDSHQMTVTIFFYRNSFHILNLFRDDSLISKPILFKRVFLNSYKGIVCMLIDQDSEAVVLNELSQNYQLLLKKYDDSINKAKNGTFYNNVFPIPKEVGLPALSKANDGATYIVGGNFAINNYYYFDIINKNRNKFYEFNNKDTMLPNDVIKENLMPIICMFVRPTGFNNNNIEFRVKRPEIVNEFLDVTDCYFNDIMKNCNSFEDFDEKAKQSVPRNKPLNKQKVMIRSYFKPKDNEDDIDIRIYVIEKIYKNSAEVQNDLEFHERYEAFDICGRFIDNIYFNKKEVDQGRDVNSILQFTKILKKMGYLKQALKYYKKAADPPFLNPFAQYKYGKLLYNAVPPDENRKKEGLNYITRAVGSCPKAKPFLRRIGYIEKEESYKLSPTQI</sequence>
<dbReference type="SMART" id="SM00220">
    <property type="entry name" value="S_TKc"/>
    <property type="match status" value="1"/>
</dbReference>
<evidence type="ECO:0000313" key="4">
    <source>
        <dbReference type="Proteomes" id="UP001470230"/>
    </source>
</evidence>
<dbReference type="InterPro" id="IPR011009">
    <property type="entry name" value="Kinase-like_dom_sf"/>
</dbReference>
<dbReference type="InterPro" id="IPR051681">
    <property type="entry name" value="Ser/Thr_Kinases-Pseudokinases"/>
</dbReference>
<evidence type="ECO:0000313" key="3">
    <source>
        <dbReference type="EMBL" id="KAK8898111.1"/>
    </source>
</evidence>
<dbReference type="Gene3D" id="1.10.510.10">
    <property type="entry name" value="Transferase(Phosphotransferase) domain 1"/>
    <property type="match status" value="1"/>
</dbReference>
<dbReference type="Pfam" id="PF00069">
    <property type="entry name" value="Pkinase"/>
    <property type="match status" value="1"/>
</dbReference>
<feature type="compositionally biased region" description="Polar residues" evidence="1">
    <location>
        <begin position="459"/>
        <end position="473"/>
    </location>
</feature>
<dbReference type="EMBL" id="JAPFFF010000001">
    <property type="protein sequence ID" value="KAK8898111.1"/>
    <property type="molecule type" value="Genomic_DNA"/>
</dbReference>
<name>A0ABR2L539_9EUKA</name>
<dbReference type="SUPFAM" id="SSF56112">
    <property type="entry name" value="Protein kinase-like (PK-like)"/>
    <property type="match status" value="1"/>
</dbReference>
<feature type="domain" description="Protein kinase" evidence="2">
    <location>
        <begin position="13"/>
        <end position="260"/>
    </location>
</feature>
<dbReference type="Proteomes" id="UP001470230">
    <property type="component" value="Unassembled WGS sequence"/>
</dbReference>
<dbReference type="PANTHER" id="PTHR44329:SF214">
    <property type="entry name" value="PROTEIN KINASE DOMAIN-CONTAINING PROTEIN"/>
    <property type="match status" value="1"/>
</dbReference>
<comment type="caution">
    <text evidence="3">The sequence shown here is derived from an EMBL/GenBank/DDBJ whole genome shotgun (WGS) entry which is preliminary data.</text>
</comment>